<evidence type="ECO:0000313" key="3">
    <source>
        <dbReference type="Proteomes" id="UP001161247"/>
    </source>
</evidence>
<protein>
    <submittedName>
        <fullName evidence="2">OLC1v1016351C1</fullName>
    </submittedName>
</protein>
<reference evidence="2" key="1">
    <citation type="submission" date="2023-03" db="EMBL/GenBank/DDBJ databases">
        <authorList>
            <person name="Julca I."/>
        </authorList>
    </citation>
    <scope>NUCLEOTIDE SEQUENCE</scope>
</reference>
<evidence type="ECO:0000256" key="1">
    <source>
        <dbReference type="SAM" id="MobiDB-lite"/>
    </source>
</evidence>
<accession>A0AAV1E5J0</accession>
<feature type="compositionally biased region" description="Acidic residues" evidence="1">
    <location>
        <begin position="46"/>
        <end position="58"/>
    </location>
</feature>
<proteinExistence type="predicted"/>
<dbReference type="AlphaFoldDB" id="A0AAV1E5J0"/>
<gene>
    <name evidence="2" type="ORF">OLC1_LOCUS21983</name>
</gene>
<organism evidence="2 3">
    <name type="scientific">Oldenlandia corymbosa var. corymbosa</name>
    <dbReference type="NCBI Taxonomy" id="529605"/>
    <lineage>
        <taxon>Eukaryota</taxon>
        <taxon>Viridiplantae</taxon>
        <taxon>Streptophyta</taxon>
        <taxon>Embryophyta</taxon>
        <taxon>Tracheophyta</taxon>
        <taxon>Spermatophyta</taxon>
        <taxon>Magnoliopsida</taxon>
        <taxon>eudicotyledons</taxon>
        <taxon>Gunneridae</taxon>
        <taxon>Pentapetalae</taxon>
        <taxon>asterids</taxon>
        <taxon>lamiids</taxon>
        <taxon>Gentianales</taxon>
        <taxon>Rubiaceae</taxon>
        <taxon>Rubioideae</taxon>
        <taxon>Spermacoceae</taxon>
        <taxon>Hedyotis-Oldenlandia complex</taxon>
        <taxon>Oldenlandia</taxon>
    </lineage>
</organism>
<dbReference type="EMBL" id="OX459125">
    <property type="protein sequence ID" value="CAI9115449.1"/>
    <property type="molecule type" value="Genomic_DNA"/>
</dbReference>
<keyword evidence="3" id="KW-1185">Reference proteome</keyword>
<feature type="region of interest" description="Disordered" evidence="1">
    <location>
        <begin position="1"/>
        <end position="58"/>
    </location>
</feature>
<sequence>MRPWPSLKEYSPTPSSGNNEVEEESLNHQQVSEESSVDFPSKWNDSSDEDGNDVQEIDSSEFVPKTKCLEEYTFKCVEDIKLKLKI</sequence>
<evidence type="ECO:0000313" key="2">
    <source>
        <dbReference type="EMBL" id="CAI9115449.1"/>
    </source>
</evidence>
<dbReference type="Proteomes" id="UP001161247">
    <property type="component" value="Chromosome 8"/>
</dbReference>
<name>A0AAV1E5J0_OLDCO</name>